<dbReference type="PROSITE" id="PS51525">
    <property type="entry name" value="NET"/>
    <property type="match status" value="1"/>
</dbReference>
<keyword evidence="1" id="KW-0103">Bromodomain</keyword>
<sequence length="452" mass="52864">MNIIQKSLQGQTKFSRFLKVKQFKIRRSIYVNFGRELLAFKGNQVIILFYSNNIIASQTYFNFQSYIFFAPPVIFLSGFLRQINKKQQLKQFVFKRISHTLEIVIAAMTTFCQIDDVFQVHLTSDQARVIAKRLPPGFSINLSRQSKRDVKKFQQDISSDEENKVTKKTYVAPYRAENTDEMKRCLTLLQKLKKHQLAAPFLRKLENVNYPQELEYVDLQIVEQNLKNNEYLTATQFWGDIKKIWQMSYAMNNKGTQLYAMTQELEQHFNELYKEIDKPYQPKQVVEQPPKQEKQKKPPAIQQTNSNSNHNNQNNKKPIKQPSLMEQPMNMQEKRALVSNINSLPPEHLRGVWEIVSDGLKIQEQNDELEFDIDTLPVKKTRQLEKYVNTKLEYLKKQQSKKAAEDNKNQEKNDRIVHAANNTYNHAPQPVSQLKQTDTGDSSFSSDAEESV</sequence>
<dbReference type="EMBL" id="CAJJDP010000074">
    <property type="protein sequence ID" value="CAD8180675.1"/>
    <property type="molecule type" value="Genomic_DNA"/>
</dbReference>
<accession>A0A8S1VWT9</accession>
<feature type="compositionally biased region" description="Low complexity" evidence="2">
    <location>
        <begin position="298"/>
        <end position="315"/>
    </location>
</feature>
<comment type="caution">
    <text evidence="5">The sequence shown here is derived from an EMBL/GenBank/DDBJ whole genome shotgun (WGS) entry which is preliminary data.</text>
</comment>
<dbReference type="AlphaFoldDB" id="A0A8S1VWT9"/>
<evidence type="ECO:0000313" key="6">
    <source>
        <dbReference type="Proteomes" id="UP000683925"/>
    </source>
</evidence>
<dbReference type="Proteomes" id="UP000683925">
    <property type="component" value="Unassembled WGS sequence"/>
</dbReference>
<feature type="region of interest" description="Disordered" evidence="2">
    <location>
        <begin position="397"/>
        <end position="452"/>
    </location>
</feature>
<dbReference type="PANTHER" id="PTHR45926">
    <property type="entry name" value="OSJNBA0053K19.4 PROTEIN"/>
    <property type="match status" value="1"/>
</dbReference>
<feature type="domain" description="NET" evidence="4">
    <location>
        <begin position="319"/>
        <end position="399"/>
    </location>
</feature>
<dbReference type="PROSITE" id="PS50014">
    <property type="entry name" value="BROMODOMAIN_2"/>
    <property type="match status" value="1"/>
</dbReference>
<feature type="region of interest" description="Disordered" evidence="2">
    <location>
        <begin position="284"/>
        <end position="321"/>
    </location>
</feature>
<proteinExistence type="predicted"/>
<dbReference type="CDD" id="cd04369">
    <property type="entry name" value="Bromodomain"/>
    <property type="match status" value="1"/>
</dbReference>
<name>A0A8S1VWT9_PAROT</name>
<dbReference type="InterPro" id="IPR001487">
    <property type="entry name" value="Bromodomain"/>
</dbReference>
<evidence type="ECO:0000313" key="5">
    <source>
        <dbReference type="EMBL" id="CAD8180675.1"/>
    </source>
</evidence>
<feature type="compositionally biased region" description="Polar residues" evidence="2">
    <location>
        <begin position="420"/>
        <end position="446"/>
    </location>
</feature>
<gene>
    <name evidence="5" type="ORF">POCTA_138.1.T0750151</name>
</gene>
<feature type="compositionally biased region" description="Basic and acidic residues" evidence="2">
    <location>
        <begin position="402"/>
        <end position="417"/>
    </location>
</feature>
<evidence type="ECO:0000256" key="2">
    <source>
        <dbReference type="SAM" id="MobiDB-lite"/>
    </source>
</evidence>
<protein>
    <recommendedName>
        <fullName evidence="7">NET domain-containing protein</fullName>
    </recommendedName>
</protein>
<feature type="domain" description="Bromo" evidence="3">
    <location>
        <begin position="193"/>
        <end position="259"/>
    </location>
</feature>
<organism evidence="5 6">
    <name type="scientific">Paramecium octaurelia</name>
    <dbReference type="NCBI Taxonomy" id="43137"/>
    <lineage>
        <taxon>Eukaryota</taxon>
        <taxon>Sar</taxon>
        <taxon>Alveolata</taxon>
        <taxon>Ciliophora</taxon>
        <taxon>Intramacronucleata</taxon>
        <taxon>Oligohymenophorea</taxon>
        <taxon>Peniculida</taxon>
        <taxon>Parameciidae</taxon>
        <taxon>Paramecium</taxon>
    </lineage>
</organism>
<dbReference type="InterPro" id="IPR027353">
    <property type="entry name" value="NET_dom"/>
</dbReference>
<evidence type="ECO:0000259" key="3">
    <source>
        <dbReference type="PROSITE" id="PS50014"/>
    </source>
</evidence>
<dbReference type="Pfam" id="PF00439">
    <property type="entry name" value="Bromodomain"/>
    <property type="match status" value="1"/>
</dbReference>
<reference evidence="5" key="1">
    <citation type="submission" date="2021-01" db="EMBL/GenBank/DDBJ databases">
        <authorList>
            <consortium name="Genoscope - CEA"/>
            <person name="William W."/>
        </authorList>
    </citation>
    <scope>NUCLEOTIDE SEQUENCE</scope>
</reference>
<dbReference type="SMART" id="SM00297">
    <property type="entry name" value="BROMO"/>
    <property type="match status" value="1"/>
</dbReference>
<keyword evidence="6" id="KW-1185">Reference proteome</keyword>
<dbReference type="OMA" id="HEEPNDA"/>
<dbReference type="OrthoDB" id="21449at2759"/>
<dbReference type="Pfam" id="PF17035">
    <property type="entry name" value="BET"/>
    <property type="match status" value="1"/>
</dbReference>
<evidence type="ECO:0008006" key="7">
    <source>
        <dbReference type="Google" id="ProtNLM"/>
    </source>
</evidence>
<evidence type="ECO:0000259" key="4">
    <source>
        <dbReference type="PROSITE" id="PS51525"/>
    </source>
</evidence>
<evidence type="ECO:0000256" key="1">
    <source>
        <dbReference type="PROSITE-ProRule" id="PRU00035"/>
    </source>
</evidence>